<organism evidence="1 2">
    <name type="scientific">Mediterraneibacter gnavus (strain ATCC 29149 / DSM 114966 / JCM 6515 / VPI C7-9)</name>
    <name type="common">Ruminococcus gnavus</name>
    <dbReference type="NCBI Taxonomy" id="411470"/>
    <lineage>
        <taxon>Bacteria</taxon>
        <taxon>Bacillati</taxon>
        <taxon>Bacillota</taxon>
        <taxon>Clostridia</taxon>
        <taxon>Lachnospirales</taxon>
        <taxon>Lachnospiraceae</taxon>
        <taxon>Mediterraneibacter</taxon>
    </lineage>
</organism>
<comment type="caution">
    <text evidence="1">The sequence shown here is derived from an EMBL/GenBank/DDBJ whole genome shotgun (WGS) entry which is preliminary data.</text>
</comment>
<accession>A7B0V2</accession>
<dbReference type="PaxDb" id="411470-RUMGNA_01178"/>
<protein>
    <submittedName>
        <fullName evidence="1">Uncharacterized protein</fullName>
    </submittedName>
</protein>
<proteinExistence type="predicted"/>
<gene>
    <name evidence="1" type="ORF">RUMGNA_01178</name>
</gene>
<reference evidence="1 2" key="1">
    <citation type="submission" date="2007-04" db="EMBL/GenBank/DDBJ databases">
        <authorList>
            <person name="Fulton L."/>
            <person name="Clifton S."/>
            <person name="Fulton B."/>
            <person name="Xu J."/>
            <person name="Minx P."/>
            <person name="Pepin K.H."/>
            <person name="Johnson M."/>
            <person name="Thiruvilangam P."/>
            <person name="Bhonagiri V."/>
            <person name="Nash W.E."/>
            <person name="Mardis E.R."/>
            <person name="Wilson R.K."/>
        </authorList>
    </citation>
    <scope>NUCLEOTIDE SEQUENCE [LARGE SCALE GENOMIC DNA]</scope>
    <source>
        <strain evidence="1 2">ATCC 29149</strain>
    </source>
</reference>
<sequence length="60" mass="7390">MVSYYKERKKKEKRIFMKRKLIIDGNAVYEIDENCMLKNRLDKEKEKKDREKIRSEKAGH</sequence>
<reference evidence="1 2" key="2">
    <citation type="submission" date="2007-06" db="EMBL/GenBank/DDBJ databases">
        <title>Draft genome sequence of Ruminococcus gnavus (ATCC 29149).</title>
        <authorList>
            <person name="Sudarsanam P."/>
            <person name="Ley R."/>
            <person name="Guruge J."/>
            <person name="Turnbaugh P.J."/>
            <person name="Mahowald M."/>
            <person name="Liep D."/>
            <person name="Gordon J."/>
        </authorList>
    </citation>
    <scope>NUCLEOTIDE SEQUENCE [LARGE SCALE GENOMIC DNA]</scope>
    <source>
        <strain evidence="1 2">ATCC 29149</strain>
    </source>
</reference>
<dbReference type="AlphaFoldDB" id="A7B0V2"/>
<evidence type="ECO:0000313" key="1">
    <source>
        <dbReference type="EMBL" id="EDN78441.1"/>
    </source>
</evidence>
<name>A7B0V2_MEDG7</name>
<evidence type="ECO:0000313" key="2">
    <source>
        <dbReference type="Proteomes" id="UP000004410"/>
    </source>
</evidence>
<dbReference type="EMBL" id="AAYG02000010">
    <property type="protein sequence ID" value="EDN78441.1"/>
    <property type="molecule type" value="Genomic_DNA"/>
</dbReference>
<dbReference type="Proteomes" id="UP000004410">
    <property type="component" value="Unassembled WGS sequence"/>
</dbReference>